<sequence>MEYQWARVIYQYRKLPAIRDGLYPQFGGNLEFELYTFFEVCYHLKDWIKADERYSNMSNVEKYIDNTPALRICADLCNRLKHRRLERKIRSEQTPGVFQIHKTISVGPKGYDAKSAIDSAVVITERGNECCFELALECVESWKNFLNENNIECDFS</sequence>
<protein>
    <submittedName>
        <fullName evidence="1">Uncharacterized protein</fullName>
    </submittedName>
</protein>
<comment type="caution">
    <text evidence="1">The sequence shown here is derived from an EMBL/GenBank/DDBJ whole genome shotgun (WGS) entry which is preliminary data.</text>
</comment>
<dbReference type="RefSeq" id="WP_126575946.1">
    <property type="nucleotide sequence ID" value="NZ_RXZH01000018.1"/>
</dbReference>
<reference evidence="1 2" key="1">
    <citation type="submission" date="2018-12" db="EMBL/GenBank/DDBJ databases">
        <title>Vibrio sp. isolated from China Sea.</title>
        <authorList>
            <person name="Li Y."/>
        </authorList>
    </citation>
    <scope>NUCLEOTIDE SEQUENCE [LARGE SCALE GENOMIC DNA]</scope>
    <source>
        <strain evidence="1 2">BEI207</strain>
    </source>
</reference>
<dbReference type="OrthoDB" id="4737579at2"/>
<dbReference type="AlphaFoldDB" id="A0A3S0P3M5"/>
<keyword evidence="2" id="KW-1185">Reference proteome</keyword>
<organism evidence="1 2">
    <name type="scientific">Vibrio aquaticus</name>
    <dbReference type="NCBI Taxonomy" id="2496559"/>
    <lineage>
        <taxon>Bacteria</taxon>
        <taxon>Pseudomonadati</taxon>
        <taxon>Pseudomonadota</taxon>
        <taxon>Gammaproteobacteria</taxon>
        <taxon>Vibrionales</taxon>
        <taxon>Vibrionaceae</taxon>
        <taxon>Vibrio</taxon>
    </lineage>
</organism>
<evidence type="ECO:0000313" key="2">
    <source>
        <dbReference type="Proteomes" id="UP000268973"/>
    </source>
</evidence>
<dbReference type="Proteomes" id="UP000268973">
    <property type="component" value="Unassembled WGS sequence"/>
</dbReference>
<evidence type="ECO:0000313" key="1">
    <source>
        <dbReference type="EMBL" id="RTZ13590.1"/>
    </source>
</evidence>
<gene>
    <name evidence="1" type="ORF">EJ063_19455</name>
</gene>
<dbReference type="EMBL" id="RXZH01000018">
    <property type="protein sequence ID" value="RTZ13590.1"/>
    <property type="molecule type" value="Genomic_DNA"/>
</dbReference>
<proteinExistence type="predicted"/>
<name>A0A3S0P3M5_9VIBR</name>
<accession>A0A3S0P3M5</accession>